<comment type="caution">
    <text evidence="9">The sequence shown here is derived from an EMBL/GenBank/DDBJ whole genome shotgun (WGS) entry which is preliminary data.</text>
</comment>
<protein>
    <recommendedName>
        <fullName evidence="11">Xyloglucanase</fullName>
    </recommendedName>
</protein>
<evidence type="ECO:0000256" key="3">
    <source>
        <dbReference type="ARBA" id="ARBA00023001"/>
    </source>
</evidence>
<evidence type="ECO:0000256" key="2">
    <source>
        <dbReference type="ARBA" id="ARBA00022801"/>
    </source>
</evidence>
<accession>A0A919TKQ8</accession>
<comment type="similarity">
    <text evidence="7">Belongs to the glycosyl hydrolase 74 family.</text>
</comment>
<dbReference type="AlphaFoldDB" id="A0A919TKQ8"/>
<evidence type="ECO:0000256" key="6">
    <source>
        <dbReference type="ARBA" id="ARBA00023326"/>
    </source>
</evidence>
<evidence type="ECO:0000256" key="1">
    <source>
        <dbReference type="ARBA" id="ARBA00022729"/>
    </source>
</evidence>
<dbReference type="SUPFAM" id="SSF110296">
    <property type="entry name" value="Oligoxyloglucan reducing end-specific cellobiohydrolase"/>
    <property type="match status" value="2"/>
</dbReference>
<dbReference type="Proteomes" id="UP000629619">
    <property type="component" value="Unassembled WGS sequence"/>
</dbReference>
<sequence>MRRSPGGVIVAALAVAAAAVAVVTQPMSASAATSGPYAWKNVRIDGGGFIPGVVFNPGEKNLIYARTDIGGAYRWNQAGQSWSPLLDWVGQDDWGHNGVLSIAPDPVDTNRVYAAVGMYTNSWDPNNGAILRSSDKGGTWQQTNLPFKVGGNMPGRGMGERLAVDPDHNRNVYFAAEGGNGLWRSTDYGVTWARVANFPNAGNYVQDPADANGYLAQNQGLTWVTFGAAGRIFVGVADQDNPVYTSADSGATWSRIAGQPTGYLAHKGVVQGDYLFIATSDTGGPYDGTAGEVWKYRISTGTWTDISPTPVADRYYGYSGLTVDEQHPGTLMVATQISWWPDAIFFRSTDYGATWTRAWDWSSYPSRTKRYTLDISANPWLDFNSTAQAPEESPKLGWMNESLAIDPFDSNRLLYGTGATLYGTTDLTRWDSGGTITIKPVAKGIEETAVLDLASPPSGAPLVSALGDIGGFYHADLDTVPAQFHDTPSLGSNTSLDFAELSPGFFVRVGNADAAPHIGISNDGGKSWYQGQQPSGVTGGGTVAVGADANAVVWSPAGTGVHYSTTRGSSWTASSGVPAGATVESDRVNPRTFYAYAAGRFYTSTDGGATFTAQSVTLPATGRLHLKAVPGIAGEVWVAGGTGLLRSTDSGKTFASVSAKVTEGITVAFGKAAPGATHPASSWSARWTA</sequence>
<dbReference type="EMBL" id="BOMW01000028">
    <property type="protein sequence ID" value="GIF05573.1"/>
    <property type="molecule type" value="Genomic_DNA"/>
</dbReference>
<dbReference type="GO" id="GO:0016798">
    <property type="term" value="F:hydrolase activity, acting on glycosyl bonds"/>
    <property type="evidence" value="ECO:0007669"/>
    <property type="project" value="UniProtKB-KW"/>
</dbReference>
<evidence type="ECO:0008006" key="11">
    <source>
        <dbReference type="Google" id="ProtNLM"/>
    </source>
</evidence>
<evidence type="ECO:0000256" key="5">
    <source>
        <dbReference type="ARBA" id="ARBA00023295"/>
    </source>
</evidence>
<dbReference type="PANTHER" id="PTHR43739">
    <property type="entry name" value="XYLOGLUCANASE (EUROFUNG)"/>
    <property type="match status" value="1"/>
</dbReference>
<keyword evidence="4" id="KW-0119">Carbohydrate metabolism</keyword>
<proteinExistence type="inferred from homology"/>
<organism evidence="9 10">
    <name type="scientific">Actinoplanes siamensis</name>
    <dbReference type="NCBI Taxonomy" id="1223317"/>
    <lineage>
        <taxon>Bacteria</taxon>
        <taxon>Bacillati</taxon>
        <taxon>Actinomycetota</taxon>
        <taxon>Actinomycetes</taxon>
        <taxon>Micromonosporales</taxon>
        <taxon>Micromonosporaceae</taxon>
        <taxon>Actinoplanes</taxon>
    </lineage>
</organism>
<evidence type="ECO:0000256" key="8">
    <source>
        <dbReference type="SAM" id="SignalP"/>
    </source>
</evidence>
<keyword evidence="1 8" id="KW-0732">Signal</keyword>
<keyword evidence="6" id="KW-0624">Polysaccharide degradation</keyword>
<dbReference type="PANTHER" id="PTHR43739:SF2">
    <property type="entry name" value="OLIGOXYLOGLUCAN-REDUCING END-SPECIFIC XYLOGLUCANASE-RELATED"/>
    <property type="match status" value="1"/>
</dbReference>
<dbReference type="CDD" id="cd15482">
    <property type="entry name" value="Sialidase_non-viral"/>
    <property type="match status" value="1"/>
</dbReference>
<feature type="chain" id="PRO_5037852088" description="Xyloglucanase" evidence="8">
    <location>
        <begin position="32"/>
        <end position="689"/>
    </location>
</feature>
<reference evidence="9" key="1">
    <citation type="submission" date="2021-01" db="EMBL/GenBank/DDBJ databases">
        <title>Whole genome shotgun sequence of Actinoplanes siamensis NBRC 109076.</title>
        <authorList>
            <person name="Komaki H."/>
            <person name="Tamura T."/>
        </authorList>
    </citation>
    <scope>NUCLEOTIDE SEQUENCE</scope>
    <source>
        <strain evidence="9">NBRC 109076</strain>
    </source>
</reference>
<keyword evidence="2" id="KW-0378">Hydrolase</keyword>
<name>A0A919TKQ8_9ACTN</name>
<evidence type="ECO:0000313" key="10">
    <source>
        <dbReference type="Proteomes" id="UP000629619"/>
    </source>
</evidence>
<evidence type="ECO:0000256" key="4">
    <source>
        <dbReference type="ARBA" id="ARBA00023277"/>
    </source>
</evidence>
<gene>
    <name evidence="9" type="ORF">Asi03nite_31110</name>
</gene>
<dbReference type="GO" id="GO:0010411">
    <property type="term" value="P:xyloglucan metabolic process"/>
    <property type="evidence" value="ECO:0007669"/>
    <property type="project" value="TreeGrafter"/>
</dbReference>
<dbReference type="Gene3D" id="2.130.10.10">
    <property type="entry name" value="YVTN repeat-like/Quinoprotein amine dehydrogenase"/>
    <property type="match status" value="2"/>
</dbReference>
<dbReference type="FunFam" id="2.130.10.10:FF:000534">
    <property type="entry name" value="Xyloglucanase Xgh74A"/>
    <property type="match status" value="1"/>
</dbReference>
<keyword evidence="3" id="KW-0136">Cellulose degradation</keyword>
<dbReference type="InterPro" id="IPR052025">
    <property type="entry name" value="Xyloglucanase_GH74"/>
</dbReference>
<dbReference type="RefSeq" id="WP_275409398.1">
    <property type="nucleotide sequence ID" value="NZ_BOMW01000028.1"/>
</dbReference>
<dbReference type="InterPro" id="IPR015943">
    <property type="entry name" value="WD40/YVTN_repeat-like_dom_sf"/>
</dbReference>
<feature type="signal peptide" evidence="8">
    <location>
        <begin position="1"/>
        <end position="31"/>
    </location>
</feature>
<evidence type="ECO:0000256" key="7">
    <source>
        <dbReference type="ARBA" id="ARBA00037986"/>
    </source>
</evidence>
<evidence type="ECO:0000313" key="9">
    <source>
        <dbReference type="EMBL" id="GIF05573.1"/>
    </source>
</evidence>
<dbReference type="GO" id="GO:0030245">
    <property type="term" value="P:cellulose catabolic process"/>
    <property type="evidence" value="ECO:0007669"/>
    <property type="project" value="UniProtKB-KW"/>
</dbReference>
<keyword evidence="10" id="KW-1185">Reference proteome</keyword>
<keyword evidence="5" id="KW-0326">Glycosidase</keyword>